<protein>
    <submittedName>
        <fullName evidence="2">Translation initiation factor 3 subunit F</fullName>
    </submittedName>
</protein>
<sequence length="87" mass="9979">MVHLFQLSQHLLTMLEQVITYVNDVLNNKRPADPKIGRAIAQLVFSIPKLNPAHLESLINSSYKDLLMITYLTNLIRTHLKLLNLSQ</sequence>
<dbReference type="Proteomes" id="UP000230066">
    <property type="component" value="Unassembled WGS sequence"/>
</dbReference>
<accession>A0A4E0R6N9</accession>
<name>A0A4E0R6N9_FASHE</name>
<keyword evidence="3" id="KW-1185">Reference proteome</keyword>
<evidence type="ECO:0000313" key="3">
    <source>
        <dbReference type="Proteomes" id="UP000230066"/>
    </source>
</evidence>
<reference evidence="2" key="1">
    <citation type="submission" date="2019-03" db="EMBL/GenBank/DDBJ databases">
        <title>Improved annotation for the trematode Fasciola hepatica.</title>
        <authorList>
            <person name="Choi Y.-J."/>
            <person name="Martin J."/>
            <person name="Mitreva M."/>
        </authorList>
    </citation>
    <scope>NUCLEOTIDE SEQUENCE [LARGE SCALE GENOMIC DNA]</scope>
</reference>
<organism evidence="2 3">
    <name type="scientific">Fasciola hepatica</name>
    <name type="common">Liver fluke</name>
    <dbReference type="NCBI Taxonomy" id="6192"/>
    <lineage>
        <taxon>Eukaryota</taxon>
        <taxon>Metazoa</taxon>
        <taxon>Spiralia</taxon>
        <taxon>Lophotrochozoa</taxon>
        <taxon>Platyhelminthes</taxon>
        <taxon>Trematoda</taxon>
        <taxon>Digenea</taxon>
        <taxon>Plagiorchiida</taxon>
        <taxon>Echinostomata</taxon>
        <taxon>Echinostomatoidea</taxon>
        <taxon>Fasciolidae</taxon>
        <taxon>Fasciola</taxon>
    </lineage>
</organism>
<dbReference type="Pfam" id="PF13012">
    <property type="entry name" value="MitMem_reg"/>
    <property type="match status" value="1"/>
</dbReference>
<dbReference type="EMBL" id="JXXN02002131">
    <property type="protein sequence ID" value="THD23463.1"/>
    <property type="molecule type" value="Genomic_DNA"/>
</dbReference>
<keyword evidence="2" id="KW-0648">Protein biosynthesis</keyword>
<dbReference type="AlphaFoldDB" id="A0A4E0R6N9"/>
<feature type="domain" description="EIF3F/CSN6-like C-terminal" evidence="1">
    <location>
        <begin position="9"/>
        <end position="85"/>
    </location>
</feature>
<evidence type="ECO:0000259" key="1">
    <source>
        <dbReference type="Pfam" id="PF13012"/>
    </source>
</evidence>
<proteinExistence type="predicted"/>
<keyword evidence="2" id="KW-0396">Initiation factor</keyword>
<gene>
    <name evidence="2" type="ORF">D915_005806</name>
</gene>
<dbReference type="GO" id="GO:0003743">
    <property type="term" value="F:translation initiation factor activity"/>
    <property type="evidence" value="ECO:0007669"/>
    <property type="project" value="UniProtKB-KW"/>
</dbReference>
<evidence type="ECO:0000313" key="2">
    <source>
        <dbReference type="EMBL" id="THD23463.1"/>
    </source>
</evidence>
<dbReference type="InterPro" id="IPR024969">
    <property type="entry name" value="EIF3F/CSN6-like_C"/>
</dbReference>
<comment type="caution">
    <text evidence="2">The sequence shown here is derived from an EMBL/GenBank/DDBJ whole genome shotgun (WGS) entry which is preliminary data.</text>
</comment>